<comment type="caution">
    <text evidence="5">The sequence shown here is derived from an EMBL/GenBank/DDBJ whole genome shotgun (WGS) entry which is preliminary data.</text>
</comment>
<dbReference type="AlphaFoldDB" id="A0AAP5QAK1"/>
<dbReference type="PROSITE" id="PS51891">
    <property type="entry name" value="CENP_V_GFA"/>
    <property type="match status" value="1"/>
</dbReference>
<dbReference type="InterPro" id="IPR006913">
    <property type="entry name" value="CENP-V/GFA"/>
</dbReference>
<dbReference type="PANTHER" id="PTHR28620">
    <property type="entry name" value="CENTROMERE PROTEIN V"/>
    <property type="match status" value="1"/>
</dbReference>
<accession>A0AAP5QAK1</accession>
<evidence type="ECO:0000256" key="3">
    <source>
        <dbReference type="ARBA" id="ARBA00022833"/>
    </source>
</evidence>
<evidence type="ECO:0000256" key="2">
    <source>
        <dbReference type="ARBA" id="ARBA00022723"/>
    </source>
</evidence>
<evidence type="ECO:0000256" key="1">
    <source>
        <dbReference type="ARBA" id="ARBA00005495"/>
    </source>
</evidence>
<feature type="domain" description="CENP-V/GFA" evidence="4">
    <location>
        <begin position="5"/>
        <end position="126"/>
    </location>
</feature>
<dbReference type="PANTHER" id="PTHR28620:SF1">
    <property type="entry name" value="CENP-V_GFA DOMAIN-CONTAINING PROTEIN"/>
    <property type="match status" value="1"/>
</dbReference>
<dbReference type="InterPro" id="IPR011057">
    <property type="entry name" value="Mss4-like_sf"/>
</dbReference>
<keyword evidence="3" id="KW-0862">Zinc</keyword>
<comment type="similarity">
    <text evidence="1">Belongs to the Gfa family.</text>
</comment>
<organism evidence="5 6">
    <name type="scientific">Paraburkholderia fungorum</name>
    <dbReference type="NCBI Taxonomy" id="134537"/>
    <lineage>
        <taxon>Bacteria</taxon>
        <taxon>Pseudomonadati</taxon>
        <taxon>Pseudomonadota</taxon>
        <taxon>Betaproteobacteria</taxon>
        <taxon>Burkholderiales</taxon>
        <taxon>Burkholderiaceae</taxon>
        <taxon>Paraburkholderia</taxon>
    </lineage>
</organism>
<proteinExistence type="inferred from homology"/>
<keyword evidence="2" id="KW-0479">Metal-binding</keyword>
<dbReference type="SUPFAM" id="SSF51316">
    <property type="entry name" value="Mss4-like"/>
    <property type="match status" value="1"/>
</dbReference>
<dbReference type="RefSeq" id="WP_146153348.1">
    <property type="nucleotide sequence ID" value="NZ_JANSLM010000004.1"/>
</dbReference>
<sequence>MLRTYRGGCHCQSVRFEAQIDFSEGTTKCNCTFCSKTRLWLVNVRLEAFRLLTDENALTVYRGKNPFAHHPFCKRCGVHVFKLEQPAIGNPASLIPSIPNDLGRSVEPPKLADRSQTATVPVRPVLGRNKKTAIREDSGFSCDGWRMRGACLLCAYAG</sequence>
<evidence type="ECO:0000313" key="5">
    <source>
        <dbReference type="EMBL" id="MDT8838702.1"/>
    </source>
</evidence>
<dbReference type="Proteomes" id="UP001246473">
    <property type="component" value="Unassembled WGS sequence"/>
</dbReference>
<dbReference type="EMBL" id="JANSLM010000004">
    <property type="protein sequence ID" value="MDT8838702.1"/>
    <property type="molecule type" value="Genomic_DNA"/>
</dbReference>
<protein>
    <submittedName>
        <fullName evidence="5">GFA family protein</fullName>
    </submittedName>
</protein>
<gene>
    <name evidence="5" type="ORF">ParKJ_14895</name>
</gene>
<dbReference type="Pfam" id="PF04828">
    <property type="entry name" value="GFA"/>
    <property type="match status" value="1"/>
</dbReference>
<dbReference type="Gene3D" id="2.170.150.70">
    <property type="match status" value="1"/>
</dbReference>
<dbReference type="InterPro" id="IPR052355">
    <property type="entry name" value="CENP-V-like"/>
</dbReference>
<name>A0AAP5QAK1_9BURK</name>
<evidence type="ECO:0000259" key="4">
    <source>
        <dbReference type="PROSITE" id="PS51891"/>
    </source>
</evidence>
<evidence type="ECO:0000313" key="6">
    <source>
        <dbReference type="Proteomes" id="UP001246473"/>
    </source>
</evidence>
<reference evidence="5" key="1">
    <citation type="submission" date="2022-08" db="EMBL/GenBank/DDBJ databases">
        <authorList>
            <person name="Kim S.-J."/>
        </authorList>
    </citation>
    <scope>NUCLEOTIDE SEQUENCE</scope>
    <source>
        <strain evidence="5">KJ</strain>
    </source>
</reference>
<dbReference type="GO" id="GO:0046872">
    <property type="term" value="F:metal ion binding"/>
    <property type="evidence" value="ECO:0007669"/>
    <property type="project" value="UniProtKB-KW"/>
</dbReference>
<dbReference type="GO" id="GO:0016846">
    <property type="term" value="F:carbon-sulfur lyase activity"/>
    <property type="evidence" value="ECO:0007669"/>
    <property type="project" value="InterPro"/>
</dbReference>